<sequence length="384" mass="44242">MELATTLTSQTVQNAVREVGINPDYWYPVGWANELLPGNVMPVMIWQQAIALYRDSNHQIHALEDACAHKGVALHKGKVEGCHLTCPYHGWEFNGTGECVNVPYLPKDQKLPRALVRSYPVQEKYNLIWVFPGDASLAHTCELLDIPEFQHPDWVMVRVTAKMPAHFSICNENSMDVFHGYLHQNLQGWFSPVLKSLRETDSSVCAEYEVSYKGHLAKFLGLSDSANEITTRTTSVQYRYPHYYAHLEGISTLYLMRLPVGLTESRSFSIFFLKIRLPKWLRKRIEPLLQTILSRFVFMKFLKQDIEMMQSEQQTYLKNPQRRYVEINPAIIAVERLIMRQYEQFVQKSSQLPMIRNRRPEAIASGQVESTRCDEGKGINGNGE</sequence>
<gene>
    <name evidence="7" type="ORF">AVDCRST_MAG92-110</name>
</gene>
<keyword evidence="2" id="KW-0479">Metal-binding</keyword>
<name>A0A6J4H085_9CYAN</name>
<feature type="region of interest" description="Disordered" evidence="5">
    <location>
        <begin position="363"/>
        <end position="384"/>
    </location>
</feature>
<dbReference type="GO" id="GO:0016705">
    <property type="term" value="F:oxidoreductase activity, acting on paired donors, with incorporation or reduction of molecular oxygen"/>
    <property type="evidence" value="ECO:0007669"/>
    <property type="project" value="UniProtKB-ARBA"/>
</dbReference>
<evidence type="ECO:0000259" key="6">
    <source>
        <dbReference type="PROSITE" id="PS51296"/>
    </source>
</evidence>
<evidence type="ECO:0000256" key="2">
    <source>
        <dbReference type="ARBA" id="ARBA00022723"/>
    </source>
</evidence>
<organism evidence="7">
    <name type="scientific">uncultured Coleofasciculus sp</name>
    <dbReference type="NCBI Taxonomy" id="1267456"/>
    <lineage>
        <taxon>Bacteria</taxon>
        <taxon>Bacillati</taxon>
        <taxon>Cyanobacteriota</taxon>
        <taxon>Cyanophyceae</taxon>
        <taxon>Coleofasciculales</taxon>
        <taxon>Coleofasciculaceae</taxon>
        <taxon>Coleofasciculus</taxon>
        <taxon>environmental samples</taxon>
    </lineage>
</organism>
<dbReference type="Pfam" id="PF00355">
    <property type="entry name" value="Rieske"/>
    <property type="match status" value="1"/>
</dbReference>
<evidence type="ECO:0000313" key="7">
    <source>
        <dbReference type="EMBL" id="CAA9211438.1"/>
    </source>
</evidence>
<evidence type="ECO:0000256" key="4">
    <source>
        <dbReference type="ARBA" id="ARBA00023014"/>
    </source>
</evidence>
<keyword evidence="3" id="KW-0408">Iron</keyword>
<dbReference type="SUPFAM" id="SSF55961">
    <property type="entry name" value="Bet v1-like"/>
    <property type="match status" value="1"/>
</dbReference>
<evidence type="ECO:0000256" key="3">
    <source>
        <dbReference type="ARBA" id="ARBA00023004"/>
    </source>
</evidence>
<proteinExistence type="predicted"/>
<dbReference type="PANTHER" id="PTHR21266:SF57">
    <property type="entry name" value="3-CHLOROBENZOATE-3,4-DIOXYGENASE"/>
    <property type="match status" value="1"/>
</dbReference>
<evidence type="ECO:0000256" key="1">
    <source>
        <dbReference type="ARBA" id="ARBA00022714"/>
    </source>
</evidence>
<evidence type="ECO:0000256" key="5">
    <source>
        <dbReference type="SAM" id="MobiDB-lite"/>
    </source>
</evidence>
<dbReference type="PANTHER" id="PTHR21266">
    <property type="entry name" value="IRON-SULFUR DOMAIN CONTAINING PROTEIN"/>
    <property type="match status" value="1"/>
</dbReference>
<keyword evidence="4" id="KW-0411">Iron-sulfur</keyword>
<dbReference type="Gene3D" id="2.102.10.10">
    <property type="entry name" value="Rieske [2Fe-2S] iron-sulphur domain"/>
    <property type="match status" value="1"/>
</dbReference>
<dbReference type="CDD" id="cd03469">
    <property type="entry name" value="Rieske_RO_Alpha_N"/>
    <property type="match status" value="1"/>
</dbReference>
<dbReference type="GO" id="GO:0051537">
    <property type="term" value="F:2 iron, 2 sulfur cluster binding"/>
    <property type="evidence" value="ECO:0007669"/>
    <property type="project" value="UniProtKB-KW"/>
</dbReference>
<dbReference type="GO" id="GO:0004497">
    <property type="term" value="F:monooxygenase activity"/>
    <property type="evidence" value="ECO:0007669"/>
    <property type="project" value="UniProtKB-ARBA"/>
</dbReference>
<dbReference type="GO" id="GO:0046872">
    <property type="term" value="F:metal ion binding"/>
    <property type="evidence" value="ECO:0007669"/>
    <property type="project" value="UniProtKB-KW"/>
</dbReference>
<accession>A0A6J4H085</accession>
<keyword evidence="1" id="KW-0001">2Fe-2S</keyword>
<dbReference type="EMBL" id="CADCTM010000016">
    <property type="protein sequence ID" value="CAA9211438.1"/>
    <property type="molecule type" value="Genomic_DNA"/>
</dbReference>
<dbReference type="InterPro" id="IPR050584">
    <property type="entry name" value="Cholesterol_7-desaturase"/>
</dbReference>
<feature type="domain" description="Rieske" evidence="6">
    <location>
        <begin position="26"/>
        <end position="130"/>
    </location>
</feature>
<reference evidence="7" key="1">
    <citation type="submission" date="2020-02" db="EMBL/GenBank/DDBJ databases">
        <authorList>
            <person name="Meier V. D."/>
        </authorList>
    </citation>
    <scope>NUCLEOTIDE SEQUENCE</scope>
    <source>
        <strain evidence="7">AVDCRST_MAG92</strain>
    </source>
</reference>
<protein>
    <recommendedName>
        <fullName evidence="6">Rieske domain-containing protein</fullName>
    </recommendedName>
</protein>
<dbReference type="InterPro" id="IPR017941">
    <property type="entry name" value="Rieske_2Fe-2S"/>
</dbReference>
<dbReference type="AlphaFoldDB" id="A0A6J4H085"/>
<dbReference type="PROSITE" id="PS51296">
    <property type="entry name" value="RIESKE"/>
    <property type="match status" value="1"/>
</dbReference>
<dbReference type="SUPFAM" id="SSF50022">
    <property type="entry name" value="ISP domain"/>
    <property type="match status" value="1"/>
</dbReference>
<dbReference type="InterPro" id="IPR036922">
    <property type="entry name" value="Rieske_2Fe-2S_sf"/>
</dbReference>